<gene>
    <name evidence="5" type="ORF">Ah1_00182</name>
</gene>
<evidence type="ECO:0000256" key="4">
    <source>
        <dbReference type="ARBA" id="ARBA00022921"/>
    </source>
</evidence>
<dbReference type="GO" id="GO:0019028">
    <property type="term" value="C:viral capsid"/>
    <property type="evidence" value="ECO:0007669"/>
    <property type="project" value="UniProtKB-KW"/>
</dbReference>
<name>A0A2H4YEV5_9CAUD</name>
<reference evidence="5 6" key="1">
    <citation type="submission" date="2017-10" db="EMBL/GenBank/DDBJ databases">
        <title>Antibacterial composition for extension of chilled fish shelf life and decreasing of risk of food-borne infections, bacteriophage strains for its preparation.</title>
        <authorList>
            <person name="Zulkarneev E.R."/>
            <person name="Aleshkin A.V."/>
            <person name="Rubalsky O.V."/>
            <person name="Kiseleva I.A."/>
            <person name="Rubalskii E.O."/>
            <person name="Lebedev S.N."/>
        </authorList>
    </citation>
    <scope>NUCLEOTIDE SEQUENCE [LARGE SCALE GENOMIC DNA]</scope>
</reference>
<keyword evidence="3" id="KW-0946">Virion</keyword>
<organism evidence="5 6">
    <name type="scientific">Aeromonas phage Ah1</name>
    <dbReference type="NCBI Taxonomy" id="2053701"/>
    <lineage>
        <taxon>Viruses</taxon>
        <taxon>Duplodnaviria</taxon>
        <taxon>Heunggongvirae</taxon>
        <taxon>Uroviricota</taxon>
        <taxon>Caudoviricetes</taxon>
        <taxon>Pantevenvirales</taxon>
        <taxon>Straboviridae</taxon>
        <taxon>Cinqassovirus</taxon>
        <taxon>Cinqassovirus ah1</taxon>
    </lineage>
</organism>
<dbReference type="Proteomes" id="UP000240934">
    <property type="component" value="Segment"/>
</dbReference>
<proteinExistence type="predicted"/>
<keyword evidence="4" id="KW-0426">Late protein</keyword>
<evidence type="ECO:0000256" key="3">
    <source>
        <dbReference type="ARBA" id="ARBA00022844"/>
    </source>
</evidence>
<dbReference type="InterPro" id="IPR010762">
    <property type="entry name" value="Gp23/Gp24_T4-like"/>
</dbReference>
<keyword evidence="2" id="KW-0167">Capsid protein</keyword>
<comment type="subcellular location">
    <subcellularLocation>
        <location evidence="1">Virion</location>
    </subcellularLocation>
</comment>
<evidence type="ECO:0000256" key="2">
    <source>
        <dbReference type="ARBA" id="ARBA00022561"/>
    </source>
</evidence>
<evidence type="ECO:0000313" key="5">
    <source>
        <dbReference type="EMBL" id="AUE22708.1"/>
    </source>
</evidence>
<dbReference type="Pfam" id="PF07068">
    <property type="entry name" value="Gp23"/>
    <property type="match status" value="1"/>
</dbReference>
<dbReference type="EMBL" id="MG250483">
    <property type="protein sequence ID" value="AUE22708.1"/>
    <property type="molecule type" value="Genomic_DNA"/>
</dbReference>
<sequence length="129" mass="14819">MSAPSYALFMKNGDCVGNCFINCGWFQDDVETLRQIIEYVDQNPVEFDSVIAYGVNYSNDLELELLKACEERNQWQEIRKIKLEKRPLPDKIQMPLILKAMPSLIALELTGVQPMSVPNSEYFKLAAKR</sequence>
<evidence type="ECO:0000313" key="6">
    <source>
        <dbReference type="Proteomes" id="UP000240934"/>
    </source>
</evidence>
<evidence type="ECO:0000256" key="1">
    <source>
        <dbReference type="ARBA" id="ARBA00004328"/>
    </source>
</evidence>
<protein>
    <submittedName>
        <fullName evidence="5">Uncharacterized protein</fullName>
    </submittedName>
</protein>
<accession>A0A2H4YEV5</accession>
<keyword evidence="6" id="KW-1185">Reference proteome</keyword>